<feature type="transmembrane region" description="Helical" evidence="5">
    <location>
        <begin position="105"/>
        <end position="124"/>
    </location>
</feature>
<accession>A0A268P285</accession>
<evidence type="ECO:0000256" key="5">
    <source>
        <dbReference type="HAMAP-Rule" id="MF_01536"/>
    </source>
</evidence>
<keyword evidence="4 5" id="KW-0472">Membrane</keyword>
<sequence length="126" mass="13928">MNSGGFIQENFSIFQASHEGSWAILAILFLVAYFLFRGGKSKAGTIIHMIARLFFVIMLVTGASMLIAYQFAYFFFIKGILAVLLIGFMEAALGKAKRNENSLGMLFAVLVVLVVIVLMGYGIIRF</sequence>
<evidence type="ECO:0000313" key="6">
    <source>
        <dbReference type="EMBL" id="PAE89874.1"/>
    </source>
</evidence>
<keyword evidence="3 5" id="KW-1133">Transmembrane helix</keyword>
<dbReference type="Pfam" id="PF07457">
    <property type="entry name" value="DUF1516"/>
    <property type="match status" value="1"/>
</dbReference>
<evidence type="ECO:0000256" key="3">
    <source>
        <dbReference type="ARBA" id="ARBA00022989"/>
    </source>
</evidence>
<dbReference type="OMA" id="HMHIASW"/>
<feature type="transmembrane region" description="Helical" evidence="5">
    <location>
        <begin position="50"/>
        <end position="69"/>
    </location>
</feature>
<dbReference type="EMBL" id="NPCC01000006">
    <property type="protein sequence ID" value="PAE89874.1"/>
    <property type="molecule type" value="Genomic_DNA"/>
</dbReference>
<comment type="caution">
    <text evidence="6">The sequence shown here is derived from an EMBL/GenBank/DDBJ whole genome shotgun (WGS) entry which is preliminary data.</text>
</comment>
<keyword evidence="2 5" id="KW-0812">Transmembrane</keyword>
<comment type="similarity">
    <text evidence="5">Belongs to the UPF0344 family.</text>
</comment>
<dbReference type="InterPro" id="IPR010899">
    <property type="entry name" value="UPF0344"/>
</dbReference>
<gene>
    <name evidence="6" type="ORF">CHH72_06365</name>
</gene>
<evidence type="ECO:0000313" key="7">
    <source>
        <dbReference type="Proteomes" id="UP000216207"/>
    </source>
</evidence>
<keyword evidence="1 5" id="KW-1003">Cell membrane</keyword>
<protein>
    <recommendedName>
        <fullName evidence="5">UPF0344 protein CHH72_06365</fullName>
    </recommendedName>
</protein>
<evidence type="ECO:0000256" key="2">
    <source>
        <dbReference type="ARBA" id="ARBA00022692"/>
    </source>
</evidence>
<comment type="subcellular location">
    <subcellularLocation>
        <location evidence="5">Cell membrane</location>
        <topology evidence="5">Multi-pass membrane protein</topology>
    </subcellularLocation>
</comment>
<dbReference type="NCBIfam" id="NF010198">
    <property type="entry name" value="PRK13673.1-5"/>
    <property type="match status" value="1"/>
</dbReference>
<dbReference type="AlphaFoldDB" id="A0A268P285"/>
<evidence type="ECO:0000256" key="4">
    <source>
        <dbReference type="ARBA" id="ARBA00023136"/>
    </source>
</evidence>
<feature type="transmembrane region" description="Helical" evidence="5">
    <location>
        <begin position="75"/>
        <end position="93"/>
    </location>
</feature>
<evidence type="ECO:0000256" key="1">
    <source>
        <dbReference type="ARBA" id="ARBA00022475"/>
    </source>
</evidence>
<organism evidence="6 7">
    <name type="scientific">Shouchella clausii</name>
    <name type="common">Alkalihalobacillus clausii</name>
    <dbReference type="NCBI Taxonomy" id="79880"/>
    <lineage>
        <taxon>Bacteria</taxon>
        <taxon>Bacillati</taxon>
        <taxon>Bacillota</taxon>
        <taxon>Bacilli</taxon>
        <taxon>Bacillales</taxon>
        <taxon>Bacillaceae</taxon>
        <taxon>Shouchella</taxon>
    </lineage>
</organism>
<dbReference type="RefSeq" id="WP_011247742.1">
    <property type="nucleotide sequence ID" value="NZ_BOQQ01000002.1"/>
</dbReference>
<dbReference type="HAMAP" id="MF_01536">
    <property type="entry name" value="UPF0344"/>
    <property type="match status" value="1"/>
</dbReference>
<dbReference type="Proteomes" id="UP000216207">
    <property type="component" value="Unassembled WGS sequence"/>
</dbReference>
<feature type="transmembrane region" description="Helical" evidence="5">
    <location>
        <begin position="20"/>
        <end position="38"/>
    </location>
</feature>
<proteinExistence type="inferred from homology"/>
<reference evidence="6 7" key="1">
    <citation type="submission" date="2017-07" db="EMBL/GenBank/DDBJ databases">
        <title>Isolation and whole genome analysis of endospore-forming bacteria from heroin.</title>
        <authorList>
            <person name="Kalinowski J."/>
            <person name="Ahrens B."/>
            <person name="Al-Dilaimi A."/>
            <person name="Winkler A."/>
            <person name="Wibberg D."/>
            <person name="Schleenbecker U."/>
            <person name="Ruckert C."/>
            <person name="Wolfel R."/>
            <person name="Grass G."/>
        </authorList>
    </citation>
    <scope>NUCLEOTIDE SEQUENCE [LARGE SCALE GENOMIC DNA]</scope>
    <source>
        <strain evidence="6 7">7539</strain>
    </source>
</reference>
<name>A0A268P285_SHOCL</name>
<dbReference type="GO" id="GO:0005886">
    <property type="term" value="C:plasma membrane"/>
    <property type="evidence" value="ECO:0007669"/>
    <property type="project" value="UniProtKB-SubCell"/>
</dbReference>